<organism evidence="2 3">
    <name type="scientific">Pelobates cultripes</name>
    <name type="common">Western spadefoot toad</name>
    <dbReference type="NCBI Taxonomy" id="61616"/>
    <lineage>
        <taxon>Eukaryota</taxon>
        <taxon>Metazoa</taxon>
        <taxon>Chordata</taxon>
        <taxon>Craniata</taxon>
        <taxon>Vertebrata</taxon>
        <taxon>Euteleostomi</taxon>
        <taxon>Amphibia</taxon>
        <taxon>Batrachia</taxon>
        <taxon>Anura</taxon>
        <taxon>Pelobatoidea</taxon>
        <taxon>Pelobatidae</taxon>
        <taxon>Pelobates</taxon>
    </lineage>
</organism>
<feature type="compositionally biased region" description="Basic and acidic residues" evidence="1">
    <location>
        <begin position="162"/>
        <end position="174"/>
    </location>
</feature>
<dbReference type="AlphaFoldDB" id="A0AAD1T7N7"/>
<dbReference type="GO" id="GO:0007508">
    <property type="term" value="P:larval heart development"/>
    <property type="evidence" value="ECO:0007669"/>
    <property type="project" value="TreeGrafter"/>
</dbReference>
<dbReference type="Proteomes" id="UP001295444">
    <property type="component" value="Chromosome 10"/>
</dbReference>
<protein>
    <submittedName>
        <fullName evidence="2">Rna-directed dna polymerase from mobile element jockey-like</fullName>
    </submittedName>
</protein>
<reference evidence="2" key="1">
    <citation type="submission" date="2022-03" db="EMBL/GenBank/DDBJ databases">
        <authorList>
            <person name="Alioto T."/>
            <person name="Alioto T."/>
            <person name="Gomez Garrido J."/>
        </authorList>
    </citation>
    <scope>NUCLEOTIDE SEQUENCE</scope>
</reference>
<feature type="region of interest" description="Disordered" evidence="1">
    <location>
        <begin position="152"/>
        <end position="174"/>
    </location>
</feature>
<evidence type="ECO:0000313" key="2">
    <source>
        <dbReference type="EMBL" id="CAH2320194.1"/>
    </source>
</evidence>
<dbReference type="PANTHER" id="PTHR33395:SF22">
    <property type="entry name" value="REVERSE TRANSCRIPTASE DOMAIN-CONTAINING PROTEIN"/>
    <property type="match status" value="1"/>
</dbReference>
<dbReference type="GO" id="GO:0061343">
    <property type="term" value="P:cell adhesion involved in heart morphogenesis"/>
    <property type="evidence" value="ECO:0007669"/>
    <property type="project" value="TreeGrafter"/>
</dbReference>
<dbReference type="PANTHER" id="PTHR33395">
    <property type="entry name" value="TRANSCRIPTASE, PUTATIVE-RELATED-RELATED"/>
    <property type="match status" value="1"/>
</dbReference>
<name>A0AAD1T7N7_PELCU</name>
<gene>
    <name evidence="2" type="ORF">PECUL_23A030583</name>
</gene>
<keyword evidence="3" id="KW-1185">Reference proteome</keyword>
<keyword evidence="2" id="KW-0808">Transferase</keyword>
<accession>A0AAD1T7N7</accession>
<evidence type="ECO:0000256" key="1">
    <source>
        <dbReference type="SAM" id="MobiDB-lite"/>
    </source>
</evidence>
<dbReference type="EMBL" id="OW240921">
    <property type="protein sequence ID" value="CAH2320194.1"/>
    <property type="molecule type" value="Genomic_DNA"/>
</dbReference>
<sequence>MAIDVQMIATKNLQNNCNWLTQDKVLQQLKKVNINKAPGPGGIHPRVLKELSVEISEPLFLIFQDSFLSGSVPEDWRKADVVPIFKKGSKSLPGNYRPVSLTSVAGKIFERLLRDNIQEFLEKNMIISKNQHGFMKHRSCQTNLIAFYEEDSPKTPPCESSITRDREKYYPRGS</sequence>
<proteinExistence type="predicted"/>
<dbReference type="SUPFAM" id="SSF56672">
    <property type="entry name" value="DNA/RNA polymerases"/>
    <property type="match status" value="1"/>
</dbReference>
<keyword evidence="2" id="KW-0695">RNA-directed DNA polymerase</keyword>
<evidence type="ECO:0000313" key="3">
    <source>
        <dbReference type="Proteomes" id="UP001295444"/>
    </source>
</evidence>
<dbReference type="GO" id="GO:0003964">
    <property type="term" value="F:RNA-directed DNA polymerase activity"/>
    <property type="evidence" value="ECO:0007669"/>
    <property type="project" value="UniProtKB-KW"/>
</dbReference>
<dbReference type="GO" id="GO:0031012">
    <property type="term" value="C:extracellular matrix"/>
    <property type="evidence" value="ECO:0007669"/>
    <property type="project" value="TreeGrafter"/>
</dbReference>
<dbReference type="InterPro" id="IPR043502">
    <property type="entry name" value="DNA/RNA_pol_sf"/>
</dbReference>
<keyword evidence="2" id="KW-0548">Nucleotidyltransferase</keyword>